<feature type="transmembrane region" description="Helical" evidence="7">
    <location>
        <begin position="209"/>
        <end position="236"/>
    </location>
</feature>
<organism evidence="9 10">
    <name type="scientific">Corynebacterium crudilactis</name>
    <dbReference type="NCBI Taxonomy" id="1652495"/>
    <lineage>
        <taxon>Bacteria</taxon>
        <taxon>Bacillati</taxon>
        <taxon>Actinomycetota</taxon>
        <taxon>Actinomycetes</taxon>
        <taxon>Mycobacteriales</taxon>
        <taxon>Corynebacteriaceae</taxon>
        <taxon>Corynebacterium</taxon>
    </lineage>
</organism>
<dbReference type="KEGG" id="ccjz:ccrud_04225"/>
<keyword evidence="5 7" id="KW-1133">Transmembrane helix</keyword>
<reference evidence="9 10" key="1">
    <citation type="submission" date="2016-05" db="EMBL/GenBank/DDBJ databases">
        <title>Complete genome sequence of Corynebacterium crudilactis, a new Corynebacterium species isolated from raw cow's milk.</title>
        <authorList>
            <person name="Christian R."/>
            <person name="Zimmermann J."/>
            <person name="Lipski A."/>
            <person name="Kalinowski J."/>
        </authorList>
    </citation>
    <scope>NUCLEOTIDE SEQUENCE [LARGE SCALE GENOMIC DNA]</scope>
    <source>
        <strain evidence="9 10">JZ16</strain>
    </source>
</reference>
<dbReference type="STRING" id="1652495.ccrud_04225"/>
<keyword evidence="3" id="KW-1003">Cell membrane</keyword>
<keyword evidence="10" id="KW-1185">Reference proteome</keyword>
<feature type="transmembrane region" description="Helical" evidence="7">
    <location>
        <begin position="257"/>
        <end position="287"/>
    </location>
</feature>
<evidence type="ECO:0000256" key="6">
    <source>
        <dbReference type="ARBA" id="ARBA00023136"/>
    </source>
</evidence>
<feature type="domain" description="ABC3 transporter permease C-terminal" evidence="8">
    <location>
        <begin position="621"/>
        <end position="734"/>
    </location>
</feature>
<comment type="subcellular location">
    <subcellularLocation>
        <location evidence="1">Cell membrane</location>
        <topology evidence="1">Multi-pass membrane protein</topology>
    </subcellularLocation>
</comment>
<dbReference type="PANTHER" id="PTHR30489">
    <property type="entry name" value="LIPOPROTEIN-RELEASING SYSTEM TRANSMEMBRANE PROTEIN LOLE"/>
    <property type="match status" value="1"/>
</dbReference>
<sequence length="743" mass="80456">MITLLAATRPTRRDAIQRPGRSLAAILLVAVPMFLVSFFLTENESRSNASYSPTAPIQAHYSGENAYELLEETLHEGIHAELTVIGITDISHGAKTAHTFVMQSPRAQQVAVPRAVLSELNADIGDTIFIQGIPVQIQALSPSDIMLPEGTLFDPENFSEDDTFFGTWTFSGPREFTEQDAKDLEAVGFEVYGFDTGSSAFTLSAVPGYLMGILSLTILAVVALMLISPVFTIAASRQTRNFALLASQGATPRHIRWAVLVYGAFAGLIGAALGFVLGLISIISWWTYSYPEFPLVVPWITLASFWVMAVLASTAAAFLPAIFASRSSIINGIHGGVSDKIIRWTPLMLIGPIVLILAVVAAFLAGDGEWGDVVKQLCFLVAVLALTPSVPAVLWALGRLPGLIFKLATRDMLRRSMHSVPAIGALAAVIMLGTFIQTTDQAKRISNQEAYASVYSEAVFVRSDTQIPGLMGQKIDVMGSKTLDLYLMDENYHLEQTAPPLTSLFEAKTIIATPEILEMFEITEEADIYAPSSYTPGLREYMTYPDNNTHRIDTVTVLPALYPHFLLSPETFTALGGDEEFLGTIVLPDELDEKTIQKIKQSEDAELSPFRSDNPLPPYGSMLVVVTIVVVALVLMLSNRRRQHATLHAIGAAPRTIRKVNALNAALLALVGGIMGIVSGWIAVLFSGTTDEIVDGTILKYGTLEHMMLPWTTLVGLLIVAPLVCAVIGAIASPLERHQEASA</sequence>
<keyword evidence="4 7" id="KW-0812">Transmembrane</keyword>
<feature type="transmembrane region" description="Helical" evidence="7">
    <location>
        <begin position="708"/>
        <end position="732"/>
    </location>
</feature>
<proteinExistence type="inferred from homology"/>
<dbReference type="GO" id="GO:0044874">
    <property type="term" value="P:lipoprotein localization to outer membrane"/>
    <property type="evidence" value="ECO:0007669"/>
    <property type="project" value="TreeGrafter"/>
</dbReference>
<protein>
    <submittedName>
        <fullName evidence="9">ABC transporter permease</fullName>
    </submittedName>
</protein>
<gene>
    <name evidence="9" type="ORF">ccrud_04225</name>
</gene>
<dbReference type="InterPro" id="IPR003838">
    <property type="entry name" value="ABC3_permease_C"/>
</dbReference>
<evidence type="ECO:0000259" key="8">
    <source>
        <dbReference type="Pfam" id="PF02687"/>
    </source>
</evidence>
<name>A0A172QS43_9CORY</name>
<dbReference type="AlphaFoldDB" id="A0A172QS43"/>
<evidence type="ECO:0000256" key="3">
    <source>
        <dbReference type="ARBA" id="ARBA00022475"/>
    </source>
</evidence>
<dbReference type="EMBL" id="CP015622">
    <property type="protein sequence ID" value="ANE03499.1"/>
    <property type="molecule type" value="Genomic_DNA"/>
</dbReference>
<dbReference type="GO" id="GO:0098797">
    <property type="term" value="C:plasma membrane protein complex"/>
    <property type="evidence" value="ECO:0007669"/>
    <property type="project" value="TreeGrafter"/>
</dbReference>
<evidence type="ECO:0000313" key="9">
    <source>
        <dbReference type="EMBL" id="ANE03499.1"/>
    </source>
</evidence>
<feature type="transmembrane region" description="Helical" evidence="7">
    <location>
        <begin position="418"/>
        <end position="436"/>
    </location>
</feature>
<feature type="transmembrane region" description="Helical" evidence="7">
    <location>
        <begin position="299"/>
        <end position="323"/>
    </location>
</feature>
<evidence type="ECO:0000313" key="10">
    <source>
        <dbReference type="Proteomes" id="UP000076929"/>
    </source>
</evidence>
<feature type="transmembrane region" description="Helical" evidence="7">
    <location>
        <begin position="665"/>
        <end position="688"/>
    </location>
</feature>
<feature type="transmembrane region" description="Helical" evidence="7">
    <location>
        <begin position="377"/>
        <end position="397"/>
    </location>
</feature>
<dbReference type="RefSeq" id="WP_066565002.1">
    <property type="nucleotide sequence ID" value="NZ_CP015622.1"/>
</dbReference>
<dbReference type="OrthoDB" id="4396764at2"/>
<evidence type="ECO:0000256" key="1">
    <source>
        <dbReference type="ARBA" id="ARBA00004651"/>
    </source>
</evidence>
<dbReference type="InterPro" id="IPR051447">
    <property type="entry name" value="Lipoprotein-release_system"/>
</dbReference>
<accession>A0A172QS43</accession>
<feature type="transmembrane region" description="Helical" evidence="7">
    <location>
        <begin position="619"/>
        <end position="637"/>
    </location>
</feature>
<feature type="transmembrane region" description="Helical" evidence="7">
    <location>
        <begin position="344"/>
        <end position="365"/>
    </location>
</feature>
<evidence type="ECO:0000256" key="5">
    <source>
        <dbReference type="ARBA" id="ARBA00022989"/>
    </source>
</evidence>
<feature type="transmembrane region" description="Helical" evidence="7">
    <location>
        <begin position="21"/>
        <end position="40"/>
    </location>
</feature>
<evidence type="ECO:0000256" key="4">
    <source>
        <dbReference type="ARBA" id="ARBA00022692"/>
    </source>
</evidence>
<evidence type="ECO:0000256" key="2">
    <source>
        <dbReference type="ARBA" id="ARBA00005236"/>
    </source>
</evidence>
<feature type="domain" description="ABC3 transporter permease C-terminal" evidence="8">
    <location>
        <begin position="215"/>
        <end position="328"/>
    </location>
</feature>
<dbReference type="PANTHER" id="PTHR30489:SF0">
    <property type="entry name" value="LIPOPROTEIN-RELEASING SYSTEM TRANSMEMBRANE PROTEIN LOLE"/>
    <property type="match status" value="1"/>
</dbReference>
<dbReference type="Proteomes" id="UP000076929">
    <property type="component" value="Chromosome"/>
</dbReference>
<comment type="similarity">
    <text evidence="2">Belongs to the ABC-4 integral membrane protein family. LolC/E subfamily.</text>
</comment>
<evidence type="ECO:0000256" key="7">
    <source>
        <dbReference type="SAM" id="Phobius"/>
    </source>
</evidence>
<dbReference type="Pfam" id="PF02687">
    <property type="entry name" value="FtsX"/>
    <property type="match status" value="2"/>
</dbReference>
<keyword evidence="6 7" id="KW-0472">Membrane</keyword>